<evidence type="ECO:0000259" key="4">
    <source>
        <dbReference type="PROSITE" id="PS51232"/>
    </source>
</evidence>
<evidence type="ECO:0000259" key="3">
    <source>
        <dbReference type="PROSITE" id="PS51231"/>
    </source>
</evidence>
<evidence type="ECO:0000313" key="6">
    <source>
        <dbReference type="Ensembl" id="ENSCCRP00000103712.1"/>
    </source>
</evidence>
<dbReference type="GO" id="GO:0030036">
    <property type="term" value="P:actin cytoskeleton organization"/>
    <property type="evidence" value="ECO:0007669"/>
    <property type="project" value="InterPro"/>
</dbReference>
<dbReference type="PANTHER" id="PTHR45725:SF7">
    <property type="entry name" value="DISHEVELED-ASSOCIATED ACTIVATOR OF MORPHOGENESIS 2"/>
    <property type="match status" value="1"/>
</dbReference>
<feature type="region of interest" description="Disordered" evidence="2">
    <location>
        <begin position="1137"/>
        <end position="1179"/>
    </location>
</feature>
<dbReference type="PROSITE" id="PS51231">
    <property type="entry name" value="DAD"/>
    <property type="match status" value="1"/>
</dbReference>
<dbReference type="SMART" id="SM01139">
    <property type="entry name" value="Drf_FH3"/>
    <property type="match status" value="1"/>
</dbReference>
<feature type="compositionally biased region" description="Pro residues" evidence="2">
    <location>
        <begin position="632"/>
        <end position="662"/>
    </location>
</feature>
<dbReference type="GO" id="GO:0090263">
    <property type="term" value="P:positive regulation of canonical Wnt signaling pathway"/>
    <property type="evidence" value="ECO:0007669"/>
    <property type="project" value="TreeGrafter"/>
</dbReference>
<feature type="domain" description="DAD" evidence="3">
    <location>
        <begin position="1114"/>
        <end position="1144"/>
    </location>
</feature>
<dbReference type="Gene3D" id="1.20.58.2220">
    <property type="entry name" value="Formin, FH2 domain"/>
    <property type="match status" value="1"/>
</dbReference>
<evidence type="ECO:0000259" key="5">
    <source>
        <dbReference type="PROSITE" id="PS51444"/>
    </source>
</evidence>
<dbReference type="FunFam" id="1.20.58.2220:FF:000002">
    <property type="entry name" value="Dishevelled associated activator of morphogenesis 1"/>
    <property type="match status" value="1"/>
</dbReference>
<dbReference type="Proteomes" id="UP001108240">
    <property type="component" value="Unplaced"/>
</dbReference>
<dbReference type="PROSITE" id="PS51444">
    <property type="entry name" value="FH2"/>
    <property type="match status" value="1"/>
</dbReference>
<dbReference type="InterPro" id="IPR014767">
    <property type="entry name" value="DAD_dom"/>
</dbReference>
<dbReference type="SMART" id="SM01140">
    <property type="entry name" value="Drf_GBD"/>
    <property type="match status" value="1"/>
</dbReference>
<evidence type="ECO:0000256" key="2">
    <source>
        <dbReference type="SAM" id="MobiDB-lite"/>
    </source>
</evidence>
<dbReference type="InterPro" id="IPR042201">
    <property type="entry name" value="FH2_Formin_sf"/>
</dbReference>
<dbReference type="InterPro" id="IPR010473">
    <property type="entry name" value="GTPase-bd"/>
</dbReference>
<dbReference type="Ensembl" id="ENSCCRT00000194230.1">
    <property type="protein sequence ID" value="ENSCCRP00000103712.1"/>
    <property type="gene ID" value="ENSCCRG00000055023.1"/>
</dbReference>
<dbReference type="SMART" id="SM00498">
    <property type="entry name" value="FH2"/>
    <property type="match status" value="1"/>
</dbReference>
<dbReference type="Gene3D" id="1.10.238.150">
    <property type="entry name" value="Formin, FH3 diaphanous domain"/>
    <property type="match status" value="1"/>
</dbReference>
<dbReference type="PROSITE" id="PS51232">
    <property type="entry name" value="GBD_FH3"/>
    <property type="match status" value="1"/>
</dbReference>
<feature type="coiled-coil region" evidence="1">
    <location>
        <begin position="525"/>
        <end position="594"/>
    </location>
</feature>
<sequence length="1179" mass="135375">MDMFGDGAVSLSETFSRRAYGLNWLELMKHEQLQAVRLLVLFELERLIDGVSANGLQFGQRVFHKDEDVRSCPLDSILFALLADGPSGLERMPPRKRTRPTLGFLCCFSSSETPEINLKDSEPLQLLEFSAPMPPEEELHARFSELVDELDLTDKNREAMFALPAEKKWQIYCSKKKEQEDPNKLATSWPDYYIDRINSMAAMQTLFAFDEEEMEMRNKVIEDLKTALRTQPMRFVTRFIELDGLTCLLNFLKSMDYETSESRIHTSIIGCIKALMNNSQGRAHVLAHPQSINTISQSLRQNNIKTKVAVLEILGAVCLVPDGHKKVLQAMVHYQKYAAERTRFQSLLNELDRSTGHYKDEVNLKTAIMSFINAVLNAGVGEDSLEFRLHLRYEFLMLGIQPVIEKLRAHDNVTLDRHLDFFEMVRNEDELELAKRFDITHVDTKSAGQMFELIKKKLSNTDAYPHLLSILKHCLQMPYKRGAGSIQQWQLLDRILQQIVLQDEKGENPDVSPLDNFNVKNIIRMLVNENEVKQWRDQAEKFRKEHVELMARLERKERECETKTQEKDDMMKTLNKMKDKLQKEGVELRFAREQVFDLSSLISDISNGGGHLPVAPPLPGSPIPAPMMMDNFPPPPPIAFSSPPPPPPPPPPGGPPPPPGAPPIFSGIPSPPGPASISSTTNLHTKSIPQPSQPLKSFNWSKLGENKITGTIWYEIDDRRAFKVLDLKDIEKMFSAYQRQQELLTNQSFKQKETGSMDDLYLSSRKVKELSVIDGRRAQNCVILLSKLKMSNEEIKRAILEMDEREELAKDMLEQLLKFVPEKSDIDLLEEHKHELERMARADRFLFEMSRIDHYQQRLQSLFFKKKFAERLAEIKPKVEAILCASREVMRSKRLTQVLEVVLAFGNFMNKGQRGNAYGFKVSSLNKIIDTKSSIDRNITMLHYLIMIFEKNYPDILNIQQDLASIPEAAKVNLAELEKEVFIIRSGLKALETELRYQQSRACDRGDKFVPVVSDFITVASFSFSELEELLTEAKDKFSKSLNHFGEEEGCMQPDEFFGIFDIFMQSFCEARHDLENMQRRKEEEERRMRMEAMLKDQRERERRAKKSTGGSVSEEVGEFDDLVSALRSGEVFDKDSKLKRNRKRSVNQLADCGGRERPVNKTSKTDKLKDGQAHCSQM</sequence>
<dbReference type="PANTHER" id="PTHR45725">
    <property type="entry name" value="FORMIN HOMOLOGY 2 FAMILY MEMBER"/>
    <property type="match status" value="1"/>
</dbReference>
<feature type="coiled-coil region" evidence="1">
    <location>
        <begin position="785"/>
        <end position="815"/>
    </location>
</feature>
<evidence type="ECO:0000313" key="7">
    <source>
        <dbReference type="Proteomes" id="UP001108240"/>
    </source>
</evidence>
<evidence type="ECO:0008006" key="8">
    <source>
        <dbReference type="Google" id="ProtNLM"/>
    </source>
</evidence>
<dbReference type="GeneTree" id="ENSGT00940000157801"/>
<feature type="compositionally biased region" description="Polar residues" evidence="2">
    <location>
        <begin position="680"/>
        <end position="698"/>
    </location>
</feature>
<feature type="domain" description="GBD/FH3" evidence="4">
    <location>
        <begin position="131"/>
        <end position="507"/>
    </location>
</feature>
<reference evidence="6" key="2">
    <citation type="submission" date="2025-09" db="UniProtKB">
        <authorList>
            <consortium name="Ensembl"/>
        </authorList>
    </citation>
    <scope>IDENTIFICATION</scope>
</reference>
<organism evidence="6 7">
    <name type="scientific">Cyprinus carpio carpio</name>
    <dbReference type="NCBI Taxonomy" id="630221"/>
    <lineage>
        <taxon>Eukaryota</taxon>
        <taxon>Metazoa</taxon>
        <taxon>Chordata</taxon>
        <taxon>Craniata</taxon>
        <taxon>Vertebrata</taxon>
        <taxon>Euteleostomi</taxon>
        <taxon>Actinopterygii</taxon>
        <taxon>Neopterygii</taxon>
        <taxon>Teleostei</taxon>
        <taxon>Ostariophysi</taxon>
        <taxon>Cypriniformes</taxon>
        <taxon>Cyprinidae</taxon>
        <taxon>Cyprininae</taxon>
        <taxon>Cyprinus</taxon>
    </lineage>
</organism>
<feature type="compositionally biased region" description="Basic and acidic residues" evidence="2">
    <location>
        <begin position="1154"/>
        <end position="1173"/>
    </location>
</feature>
<dbReference type="SUPFAM" id="SSF48371">
    <property type="entry name" value="ARM repeat"/>
    <property type="match status" value="1"/>
</dbReference>
<dbReference type="GO" id="GO:2000050">
    <property type="term" value="P:regulation of non-canonical Wnt signaling pathway"/>
    <property type="evidence" value="ECO:0007669"/>
    <property type="project" value="TreeGrafter"/>
</dbReference>
<dbReference type="InterPro" id="IPR010472">
    <property type="entry name" value="FH3_dom"/>
</dbReference>
<dbReference type="InterPro" id="IPR015425">
    <property type="entry name" value="FH2_Formin"/>
</dbReference>
<keyword evidence="1" id="KW-0175">Coiled coil</keyword>
<accession>A0A9J7X810</accession>
<name>A0A9J7X810_CYPCA</name>
<dbReference type="InterPro" id="IPR016024">
    <property type="entry name" value="ARM-type_fold"/>
</dbReference>
<dbReference type="OMA" id="PCFGMGL"/>
<evidence type="ECO:0000256" key="1">
    <source>
        <dbReference type="SAM" id="Coils"/>
    </source>
</evidence>
<dbReference type="InterPro" id="IPR051425">
    <property type="entry name" value="Formin_Homology"/>
</dbReference>
<reference evidence="6" key="1">
    <citation type="submission" date="2025-08" db="UniProtKB">
        <authorList>
            <consortium name="Ensembl"/>
        </authorList>
    </citation>
    <scope>IDENTIFICATION</scope>
</reference>
<keyword evidence="7" id="KW-1185">Reference proteome</keyword>
<dbReference type="SUPFAM" id="SSF101447">
    <property type="entry name" value="Formin homology 2 domain (FH2 domain)"/>
    <property type="match status" value="1"/>
</dbReference>
<dbReference type="InterPro" id="IPR014768">
    <property type="entry name" value="GBD/FH3_dom"/>
</dbReference>
<protein>
    <recommendedName>
        <fullName evidence="8">Disheveled-associated activator of morphogenesis 2</fullName>
    </recommendedName>
</protein>
<dbReference type="Pfam" id="PF06367">
    <property type="entry name" value="Drf_FH3"/>
    <property type="match status" value="1"/>
</dbReference>
<dbReference type="Pfam" id="PF06371">
    <property type="entry name" value="Drf_GBD"/>
    <property type="match status" value="1"/>
</dbReference>
<proteinExistence type="predicted"/>
<dbReference type="GO" id="GO:0031267">
    <property type="term" value="F:small GTPase binding"/>
    <property type="evidence" value="ECO:0007669"/>
    <property type="project" value="InterPro"/>
</dbReference>
<dbReference type="FunFam" id="1.25.10.10:FF:000012">
    <property type="entry name" value="Dishevelled associated activator of morphogenesis 2"/>
    <property type="match status" value="1"/>
</dbReference>
<feature type="region of interest" description="Disordered" evidence="2">
    <location>
        <begin position="623"/>
        <end position="698"/>
    </location>
</feature>
<dbReference type="GO" id="GO:0003779">
    <property type="term" value="F:actin binding"/>
    <property type="evidence" value="ECO:0007669"/>
    <property type="project" value="InterPro"/>
</dbReference>
<feature type="domain" description="FH2" evidence="5">
    <location>
        <begin position="685"/>
        <end position="1094"/>
    </location>
</feature>
<dbReference type="Gene3D" id="1.25.10.10">
    <property type="entry name" value="Leucine-rich Repeat Variant"/>
    <property type="match status" value="1"/>
</dbReference>
<dbReference type="GO" id="GO:0048715">
    <property type="term" value="P:negative regulation of oligodendrocyte differentiation"/>
    <property type="evidence" value="ECO:0007669"/>
    <property type="project" value="TreeGrafter"/>
</dbReference>
<dbReference type="AlphaFoldDB" id="A0A9J7X810"/>
<dbReference type="InterPro" id="IPR011989">
    <property type="entry name" value="ARM-like"/>
</dbReference>
<dbReference type="Pfam" id="PF02181">
    <property type="entry name" value="FH2"/>
    <property type="match status" value="1"/>
</dbReference>
<feature type="region of interest" description="Disordered" evidence="2">
    <location>
        <begin position="1095"/>
        <end position="1114"/>
    </location>
</feature>